<dbReference type="RefSeq" id="WP_337333808.1">
    <property type="nucleotide sequence ID" value="NZ_JBBDHC010000001.1"/>
</dbReference>
<dbReference type="InterPro" id="IPR001173">
    <property type="entry name" value="Glyco_trans_2-like"/>
</dbReference>
<dbReference type="CDD" id="cd04186">
    <property type="entry name" value="GT_2_like_c"/>
    <property type="match status" value="1"/>
</dbReference>
<organism evidence="2 3">
    <name type="scientific">Denitratimonas tolerans</name>
    <dbReference type="NCBI Taxonomy" id="1338420"/>
    <lineage>
        <taxon>Bacteria</taxon>
        <taxon>Pseudomonadati</taxon>
        <taxon>Pseudomonadota</taxon>
        <taxon>Gammaproteobacteria</taxon>
        <taxon>Lysobacterales</taxon>
        <taxon>Lysobacteraceae</taxon>
        <taxon>Denitratimonas</taxon>
    </lineage>
</organism>
<proteinExistence type="predicted"/>
<feature type="domain" description="Glycosyltransferase 2-like" evidence="1">
    <location>
        <begin position="13"/>
        <end position="144"/>
    </location>
</feature>
<dbReference type="Pfam" id="PF00535">
    <property type="entry name" value="Glycos_transf_2"/>
    <property type="match status" value="1"/>
</dbReference>
<dbReference type="Gene3D" id="3.90.550.10">
    <property type="entry name" value="Spore Coat Polysaccharide Biosynthesis Protein SpsA, Chain A"/>
    <property type="match status" value="1"/>
</dbReference>
<dbReference type="PANTHER" id="PTHR43179:SF7">
    <property type="entry name" value="RHAMNOSYLTRANSFERASE WBBL"/>
    <property type="match status" value="1"/>
</dbReference>
<dbReference type="EC" id="2.4.-.-" evidence="2"/>
<dbReference type="EMBL" id="JBBDHC010000001">
    <property type="protein sequence ID" value="MEJ1248085.1"/>
    <property type="molecule type" value="Genomic_DNA"/>
</dbReference>
<dbReference type="AlphaFoldDB" id="A0AAW9QU77"/>
<gene>
    <name evidence="2" type="ORF">WB794_00105</name>
</gene>
<comment type="caution">
    <text evidence="2">The sequence shown here is derived from an EMBL/GenBank/DDBJ whole genome shotgun (WGS) entry which is preliminary data.</text>
</comment>
<evidence type="ECO:0000313" key="3">
    <source>
        <dbReference type="Proteomes" id="UP001364472"/>
    </source>
</evidence>
<dbReference type="InterPro" id="IPR029044">
    <property type="entry name" value="Nucleotide-diphossugar_trans"/>
</dbReference>
<name>A0AAW9QU77_9GAMM</name>
<keyword evidence="2" id="KW-0808">Transferase</keyword>
<reference evidence="2 3" key="1">
    <citation type="journal article" date="2016" name="Antonie Van Leeuwenhoek">
        <title>Denitratimonas tolerans gen. nov., sp. nov., a denitrifying bacterium isolated from a bioreactor for tannery wastewater treatment.</title>
        <authorList>
            <person name="Han S.I."/>
            <person name="Kim J.O."/>
            <person name="Lee Y.R."/>
            <person name="Ekpeghere K.I."/>
            <person name="Koh S.C."/>
            <person name="Whang K.S."/>
        </authorList>
    </citation>
    <scope>NUCLEOTIDE SEQUENCE [LARGE SCALE GENOMIC DNA]</scope>
    <source>
        <strain evidence="2 3">KACC 17565</strain>
    </source>
</reference>
<dbReference type="PANTHER" id="PTHR43179">
    <property type="entry name" value="RHAMNOSYLTRANSFERASE WBBL"/>
    <property type="match status" value="1"/>
</dbReference>
<keyword evidence="3" id="KW-1185">Reference proteome</keyword>
<sequence length="288" mass="30821">MPAPTPPVPQLTAVVVSHDSGAFLHACVADLLAQDVAMQVVVVDNGSRDGAPDALPSDPRLTLVRNPDNPGFATACNQGAAQARAASLLFVNPDCRLPPDAASRLLAHLAAAPELGILGARLLNPDGSDQAAAQRRTPLPGRAIAQALGRCPVPQPHAGSGALLDVEATSGALMLMPRDVFESLGGFDGGYVLHCEDLDLCRRALLAGWRIAIATDVKIIHAKGTSSRRRPVWVEWQKHRGMWRYFHRFDAATSPWWLRALVRLGIAAHFPLAAARACWRVLAHSRPD</sequence>
<protein>
    <submittedName>
        <fullName evidence="2">Glycosyltransferase family 2 protein</fullName>
        <ecNumber evidence="2">2.4.-.-</ecNumber>
    </submittedName>
</protein>
<accession>A0AAW9QU77</accession>
<dbReference type="SUPFAM" id="SSF53448">
    <property type="entry name" value="Nucleotide-diphospho-sugar transferases"/>
    <property type="match status" value="1"/>
</dbReference>
<keyword evidence="2" id="KW-0328">Glycosyltransferase</keyword>
<dbReference type="GO" id="GO:0016757">
    <property type="term" value="F:glycosyltransferase activity"/>
    <property type="evidence" value="ECO:0007669"/>
    <property type="project" value="UniProtKB-KW"/>
</dbReference>
<evidence type="ECO:0000259" key="1">
    <source>
        <dbReference type="Pfam" id="PF00535"/>
    </source>
</evidence>
<evidence type="ECO:0000313" key="2">
    <source>
        <dbReference type="EMBL" id="MEJ1248085.1"/>
    </source>
</evidence>
<dbReference type="Proteomes" id="UP001364472">
    <property type="component" value="Unassembled WGS sequence"/>
</dbReference>